<gene>
    <name evidence="2" type="ORF">PLEPLA_LOCUS5631</name>
</gene>
<sequence>MKDLGKEASKTKPYHHHCHCQTSKGREHFHHSCHGIRNSRKDAPFSKVATATQEPSIITDSRLIGHHGLFNHEVKSIDIQRLLGQQGRLETGGQEAQEENHPSLTPHVPSPFSSRDMLEAGTDEVLPFERKEDGAAKTPVVCQEKEKPIRHESDITPGQRPQQQHDLSSESYKSIFSSKHSSPEVIISKEVNSVLHEKDQEFQLTPTVDRDIVKRSYKKVKKKLISTPRNQEPPAQQAHARRLSPSPLQLSSSPATNSFLTQHRRDPGCISKCVSAVGARLCDCLQFPRLRSRNLLAESREVLLKALRQRHGPRLQENLLYQQRRRHLDRDLEATMTDKSELSSTDASAFQADAVGVPCSDTTALRERRSKHFTLKSSLQPQQSRKGNADSLKSPVDSSARPSDDILRLSSCPEFRMNVERDYLFTSSPTSCWGDKASASQQWDVGLNRTKCKDSYHTDMIHYPPSHLLERGPAPRLSSLPSPELWSFPPMKLY</sequence>
<feature type="compositionally biased region" description="Basic and acidic residues" evidence="1">
    <location>
        <begin position="143"/>
        <end position="154"/>
    </location>
</feature>
<dbReference type="AlphaFoldDB" id="A0A9N7Y9I3"/>
<reference evidence="2" key="1">
    <citation type="submission" date="2020-03" db="EMBL/GenBank/DDBJ databases">
        <authorList>
            <person name="Weist P."/>
        </authorList>
    </citation>
    <scope>NUCLEOTIDE SEQUENCE</scope>
</reference>
<dbReference type="Proteomes" id="UP001153269">
    <property type="component" value="Unassembled WGS sequence"/>
</dbReference>
<feature type="region of interest" description="Disordered" evidence="1">
    <location>
        <begin position="88"/>
        <end position="111"/>
    </location>
</feature>
<feature type="region of interest" description="Disordered" evidence="1">
    <location>
        <begin position="131"/>
        <end position="179"/>
    </location>
</feature>
<protein>
    <submittedName>
        <fullName evidence="2">Uncharacterized protein</fullName>
    </submittedName>
</protein>
<evidence type="ECO:0000313" key="3">
    <source>
        <dbReference type="Proteomes" id="UP001153269"/>
    </source>
</evidence>
<keyword evidence="3" id="KW-1185">Reference proteome</keyword>
<feature type="region of interest" description="Disordered" evidence="1">
    <location>
        <begin position="223"/>
        <end position="255"/>
    </location>
</feature>
<dbReference type="InterPro" id="IPR029355">
    <property type="entry name" value="Pro-rich_19"/>
</dbReference>
<proteinExistence type="predicted"/>
<dbReference type="Pfam" id="PF15455">
    <property type="entry name" value="Pro-rich_19"/>
    <property type="match status" value="1"/>
</dbReference>
<evidence type="ECO:0000256" key="1">
    <source>
        <dbReference type="SAM" id="MobiDB-lite"/>
    </source>
</evidence>
<feature type="compositionally biased region" description="Low complexity" evidence="1">
    <location>
        <begin position="243"/>
        <end position="254"/>
    </location>
</feature>
<comment type="caution">
    <text evidence="2">The sequence shown here is derived from an EMBL/GenBank/DDBJ whole genome shotgun (WGS) entry which is preliminary data.</text>
</comment>
<accession>A0A9N7Y9I3</accession>
<feature type="compositionally biased region" description="Polar residues" evidence="1">
    <location>
        <begin position="375"/>
        <end position="386"/>
    </location>
</feature>
<organism evidence="2 3">
    <name type="scientific">Pleuronectes platessa</name>
    <name type="common">European plaice</name>
    <dbReference type="NCBI Taxonomy" id="8262"/>
    <lineage>
        <taxon>Eukaryota</taxon>
        <taxon>Metazoa</taxon>
        <taxon>Chordata</taxon>
        <taxon>Craniata</taxon>
        <taxon>Vertebrata</taxon>
        <taxon>Euteleostomi</taxon>
        <taxon>Actinopterygii</taxon>
        <taxon>Neopterygii</taxon>
        <taxon>Teleostei</taxon>
        <taxon>Neoteleostei</taxon>
        <taxon>Acanthomorphata</taxon>
        <taxon>Carangaria</taxon>
        <taxon>Pleuronectiformes</taxon>
        <taxon>Pleuronectoidei</taxon>
        <taxon>Pleuronectidae</taxon>
        <taxon>Pleuronectes</taxon>
    </lineage>
</organism>
<dbReference type="EMBL" id="CADEAL010000286">
    <property type="protein sequence ID" value="CAB1417812.1"/>
    <property type="molecule type" value="Genomic_DNA"/>
</dbReference>
<evidence type="ECO:0000313" key="2">
    <source>
        <dbReference type="EMBL" id="CAB1417812.1"/>
    </source>
</evidence>
<name>A0A9N7Y9I3_PLEPL</name>
<feature type="compositionally biased region" description="Low complexity" evidence="1">
    <location>
        <begin position="169"/>
        <end position="179"/>
    </location>
</feature>
<feature type="region of interest" description="Disordered" evidence="1">
    <location>
        <begin position="372"/>
        <end position="405"/>
    </location>
</feature>